<proteinExistence type="predicted"/>
<dbReference type="EMBL" id="JAWHTF010000008">
    <property type="protein sequence ID" value="MDU8886988.1"/>
    <property type="molecule type" value="Genomic_DNA"/>
</dbReference>
<dbReference type="Gene3D" id="3.90.550.10">
    <property type="entry name" value="Spore Coat Polysaccharide Biosynthesis Protein SpsA, Chain A"/>
    <property type="match status" value="1"/>
</dbReference>
<protein>
    <submittedName>
        <fullName evidence="4">Sugar phosphate nucleotidyltransferase</fullName>
    </submittedName>
</protein>
<evidence type="ECO:0000259" key="3">
    <source>
        <dbReference type="Pfam" id="PF00483"/>
    </source>
</evidence>
<sequence length="302" mass="34872">MKEEKLSLIIMAAGMGSRYGGLKQLDSFTPRGYTIIDFSLFDALRAGFGKFVFVIRKSLDKEFKEIFNKKLEGKAEVEYVYQELEYVPKKYVNPERSKPWGTGHALLMAKNEIQENFAIINADDFYGREAFEVMAKNLRNKDKNSYDFSMVTYLLKNTVSDYGFVSRGICQVNGNGYLTDIRELTHIKKTNNEIIYKDEYGNFYPIHEDTIVSMNFFGFTPKCFEFVEELFNQVLELNEGNIKAEFYLPEIIKEILNSGLGTVQVLSSDAKWFGVTYKDDKEIVQKAIGELIEQNIYPGELW</sequence>
<dbReference type="RefSeq" id="WP_316663086.1">
    <property type="nucleotide sequence ID" value="NZ_JAWHTF010000008.1"/>
</dbReference>
<accession>A0ABU3U994</accession>
<dbReference type="PANTHER" id="PTHR43584">
    <property type="entry name" value="NUCLEOTIDYL TRANSFERASE"/>
    <property type="match status" value="1"/>
</dbReference>
<name>A0ABU3U994_9FLAO</name>
<keyword evidence="2" id="KW-0548">Nucleotidyltransferase</keyword>
<dbReference type="InterPro" id="IPR005835">
    <property type="entry name" value="NTP_transferase_dom"/>
</dbReference>
<evidence type="ECO:0000256" key="2">
    <source>
        <dbReference type="ARBA" id="ARBA00022695"/>
    </source>
</evidence>
<feature type="domain" description="Nucleotidyl transferase" evidence="3">
    <location>
        <begin position="9"/>
        <end position="229"/>
    </location>
</feature>
<evidence type="ECO:0000313" key="4">
    <source>
        <dbReference type="EMBL" id="MDU8886988.1"/>
    </source>
</evidence>
<dbReference type="InterPro" id="IPR029044">
    <property type="entry name" value="Nucleotide-diphossugar_trans"/>
</dbReference>
<reference evidence="4 5" key="1">
    <citation type="submission" date="2023-10" db="EMBL/GenBank/DDBJ databases">
        <title>Marimonas sp. nov. isolated from tidal mud flat.</title>
        <authorList>
            <person name="Jaincy N.J."/>
            <person name="Srinivasan S."/>
            <person name="Lee S.-S."/>
        </authorList>
    </citation>
    <scope>NUCLEOTIDE SEQUENCE [LARGE SCALE GENOMIC DNA]</scope>
    <source>
        <strain evidence="4 5">MJ-SS3</strain>
    </source>
</reference>
<keyword evidence="5" id="KW-1185">Reference proteome</keyword>
<comment type="caution">
    <text evidence="4">The sequence shown here is derived from an EMBL/GenBank/DDBJ whole genome shotgun (WGS) entry which is preliminary data.</text>
</comment>
<evidence type="ECO:0000313" key="5">
    <source>
        <dbReference type="Proteomes" id="UP001268651"/>
    </source>
</evidence>
<dbReference type="InterPro" id="IPR050065">
    <property type="entry name" value="GlmU-like"/>
</dbReference>
<organism evidence="4 5">
    <name type="scientific">Gilvirhabdus luticola</name>
    <dbReference type="NCBI Taxonomy" id="3079858"/>
    <lineage>
        <taxon>Bacteria</taxon>
        <taxon>Pseudomonadati</taxon>
        <taxon>Bacteroidota</taxon>
        <taxon>Flavobacteriia</taxon>
        <taxon>Flavobacteriales</taxon>
        <taxon>Flavobacteriaceae</taxon>
        <taxon>Gilvirhabdus</taxon>
    </lineage>
</organism>
<dbReference type="Proteomes" id="UP001268651">
    <property type="component" value="Unassembled WGS sequence"/>
</dbReference>
<dbReference type="Pfam" id="PF00483">
    <property type="entry name" value="NTP_transferase"/>
    <property type="match status" value="1"/>
</dbReference>
<keyword evidence="1" id="KW-0808">Transferase</keyword>
<gene>
    <name evidence="4" type="ORF">RXV94_12525</name>
</gene>
<dbReference type="SUPFAM" id="SSF53448">
    <property type="entry name" value="Nucleotide-diphospho-sugar transferases"/>
    <property type="match status" value="1"/>
</dbReference>
<evidence type="ECO:0000256" key="1">
    <source>
        <dbReference type="ARBA" id="ARBA00022679"/>
    </source>
</evidence>
<dbReference type="PANTHER" id="PTHR43584:SF8">
    <property type="entry name" value="N-ACETYLMURAMATE ALPHA-1-PHOSPHATE URIDYLYLTRANSFERASE"/>
    <property type="match status" value="1"/>
</dbReference>